<dbReference type="InterPro" id="IPR051135">
    <property type="entry name" value="Gal/GlcNAc/GalNAc_ST"/>
</dbReference>
<reference evidence="1 2" key="1">
    <citation type="submission" date="2008-07" db="EMBL/GenBank/DDBJ databases">
        <authorList>
            <person name="Tandeau de Marsac N."/>
            <person name="Ferriera S."/>
            <person name="Johnson J."/>
            <person name="Kravitz S."/>
            <person name="Beeson K."/>
            <person name="Sutton G."/>
            <person name="Rogers Y.-H."/>
            <person name="Friedman R."/>
            <person name="Frazier M."/>
            <person name="Venter J.C."/>
        </authorList>
    </citation>
    <scope>NUCLEOTIDE SEQUENCE [LARGE SCALE GENOMIC DNA]</scope>
    <source>
        <strain evidence="1 2">PCC 7420</strain>
    </source>
</reference>
<dbReference type="GO" id="GO:0006790">
    <property type="term" value="P:sulfur compound metabolic process"/>
    <property type="evidence" value="ECO:0007669"/>
    <property type="project" value="TreeGrafter"/>
</dbReference>
<evidence type="ECO:0008006" key="3">
    <source>
        <dbReference type="Google" id="ProtNLM"/>
    </source>
</evidence>
<dbReference type="Pfam" id="PF13469">
    <property type="entry name" value="Sulfotransfer_3"/>
    <property type="match status" value="1"/>
</dbReference>
<name>B4VMH6_9CYAN</name>
<sequence length="269" mass="32002">MYEITRRLPEVWSFDKENDPLWFQFFPYQRLSVPTDYISPAECTPDIIKAFRRELLIENLRHRRPSRWRDGFDYGLLRKTVRYLEKTVANCFHLEALRLMFPDALLVHLVRDGRACVSSMMEGWHSGVFWKRPLPFPEAATISHWCYPIPPGWQTVVHQSLAEICAWSWVEHNRYVLEWERANPDWHKRLIRISYEQLLADPQAVLEQFCQFTGWNMSQESLQYIQEGRLSWTTVSQPQTDKWKQKNGQAINQVMPIIAPMMQQLGYAV</sequence>
<dbReference type="PANTHER" id="PTHR10704">
    <property type="entry name" value="CARBOHYDRATE SULFOTRANSFERASE"/>
    <property type="match status" value="1"/>
</dbReference>
<proteinExistence type="predicted"/>
<evidence type="ECO:0000313" key="2">
    <source>
        <dbReference type="Proteomes" id="UP000003835"/>
    </source>
</evidence>
<dbReference type="GO" id="GO:0001517">
    <property type="term" value="F:N-acetylglucosamine 6-O-sulfotransferase activity"/>
    <property type="evidence" value="ECO:0007669"/>
    <property type="project" value="TreeGrafter"/>
</dbReference>
<dbReference type="SUPFAM" id="SSF52540">
    <property type="entry name" value="P-loop containing nucleoside triphosphate hydrolases"/>
    <property type="match status" value="1"/>
</dbReference>
<dbReference type="STRING" id="118168.MC7420_1660"/>
<keyword evidence="2" id="KW-1185">Reference proteome</keyword>
<dbReference type="EMBL" id="DS989845">
    <property type="protein sequence ID" value="EDX76657.1"/>
    <property type="molecule type" value="Genomic_DNA"/>
</dbReference>
<accession>B4VMH6</accession>
<dbReference type="AlphaFoldDB" id="B4VMH6"/>
<dbReference type="Gene3D" id="3.40.50.300">
    <property type="entry name" value="P-loop containing nucleotide triphosphate hydrolases"/>
    <property type="match status" value="1"/>
</dbReference>
<dbReference type="GO" id="GO:0006044">
    <property type="term" value="P:N-acetylglucosamine metabolic process"/>
    <property type="evidence" value="ECO:0007669"/>
    <property type="project" value="TreeGrafter"/>
</dbReference>
<gene>
    <name evidence="1" type="ORF">MC7420_1660</name>
</gene>
<dbReference type="eggNOG" id="COG4424">
    <property type="taxonomic scope" value="Bacteria"/>
</dbReference>
<evidence type="ECO:0000313" key="1">
    <source>
        <dbReference type="EMBL" id="EDX76657.1"/>
    </source>
</evidence>
<protein>
    <recommendedName>
        <fullName evidence="3">Sulfotransferase domain superfamily</fullName>
    </recommendedName>
</protein>
<dbReference type="Proteomes" id="UP000003835">
    <property type="component" value="Unassembled WGS sequence"/>
</dbReference>
<dbReference type="InterPro" id="IPR027417">
    <property type="entry name" value="P-loop_NTPase"/>
</dbReference>
<dbReference type="HOGENOM" id="CLU_1033307_0_0_3"/>
<dbReference type="PANTHER" id="PTHR10704:SF44">
    <property type="entry name" value="LD35051P-RELATED"/>
    <property type="match status" value="1"/>
</dbReference>
<organism evidence="1 2">
    <name type="scientific">Coleofasciculus chthonoplastes PCC 7420</name>
    <dbReference type="NCBI Taxonomy" id="118168"/>
    <lineage>
        <taxon>Bacteria</taxon>
        <taxon>Bacillati</taxon>
        <taxon>Cyanobacteriota</taxon>
        <taxon>Cyanophyceae</taxon>
        <taxon>Coleofasciculales</taxon>
        <taxon>Coleofasciculaceae</taxon>
        <taxon>Coleofasciculus</taxon>
    </lineage>
</organism>